<dbReference type="InterPro" id="IPR039024">
    <property type="entry name" value="RTC4"/>
</dbReference>
<evidence type="ECO:0000256" key="6">
    <source>
        <dbReference type="ARBA" id="ARBA00022490"/>
    </source>
</evidence>
<dbReference type="Pfam" id="PF14474">
    <property type="entry name" value="RTC4"/>
    <property type="match status" value="1"/>
</dbReference>
<evidence type="ECO:0000259" key="9">
    <source>
        <dbReference type="SMART" id="SM01312"/>
    </source>
</evidence>
<dbReference type="PANTHER" id="PTHR41391:SF1">
    <property type="entry name" value="RESTRICTION OF TELOMERE CAPPING PROTEIN 4"/>
    <property type="match status" value="1"/>
</dbReference>
<name>A0A9X0DPW7_9HELO</name>
<comment type="caution">
    <text evidence="10">The sequence shown here is derived from an EMBL/GenBank/DDBJ whole genome shotgun (WGS) entry which is preliminary data.</text>
</comment>
<accession>A0A9X0DPW7</accession>
<sequence>MQPTKLDLNDSRKAQPRRAGLTRNYHHSLLQSINPPRKEERLEMPTKAGTKNRANNAGISGDVNDAKYSKLRKRENKGSNKENEPGLSTSSTMKNTDPIEVEDGDIDRLPDDSDDGAKYIVDSSDEDSPSKISADMTKTSFGSKNQKSSQITTTTPVLNRRSTSTKPSEPNSSKGIKRTKEESDSHDQDVDIFGNMQSNSKKPRSYIQTHKEHKPPKPGANNFTGKRAGPKKTTKYGKKASPVKVFKNYGSSSPSLASDDGKQKLQVYTTDTPTKKQSPAKGGLVVPDFSDDDFSDLDLPSKLKPSNSTLPSRQSKQLQLYDDDILDGADELAKELDPDAFFGITNFGREDSSDLDDHTGPRCPMCNELVAAEDLEAFGEMNTRKQEKFCLSHQRKSARSNWKVKGYPDIDWTILDSRIANHHAFIKRIIGGASCHSRDILDEKIRTGKDRNLMKTTTNLTPGYYGSRGLRLMSENIMHKFTPKLKERAPIDRLIAARGPTAFVESVVVPELTVLLIKEDMKVDDEEAREILKESCEMGDLVNEEIKDVVKLKPKERRYINDSDDDDGDDFNF</sequence>
<dbReference type="InterPro" id="IPR028094">
    <property type="entry name" value="RTC4_C"/>
</dbReference>
<dbReference type="OrthoDB" id="128308at2759"/>
<dbReference type="EMBL" id="JAPEIS010000001">
    <property type="protein sequence ID" value="KAJ8071566.1"/>
    <property type="molecule type" value="Genomic_DNA"/>
</dbReference>
<feature type="compositionally biased region" description="Basic residues" evidence="8">
    <location>
        <begin position="228"/>
        <end position="238"/>
    </location>
</feature>
<feature type="compositionally biased region" description="Basic and acidic residues" evidence="8">
    <location>
        <begin position="106"/>
        <end position="117"/>
    </location>
</feature>
<feature type="compositionally biased region" description="Polar residues" evidence="8">
    <location>
        <begin position="266"/>
        <end position="277"/>
    </location>
</feature>
<comment type="similarity">
    <text evidence="4">Belongs to the RTC4 family.</text>
</comment>
<comment type="function">
    <text evidence="1">May be involved in a process influencing telomere capping.</text>
</comment>
<proteinExistence type="inferred from homology"/>
<evidence type="ECO:0000256" key="4">
    <source>
        <dbReference type="ARBA" id="ARBA00009461"/>
    </source>
</evidence>
<evidence type="ECO:0000256" key="2">
    <source>
        <dbReference type="ARBA" id="ARBA00004123"/>
    </source>
</evidence>
<feature type="region of interest" description="Disordered" evidence="8">
    <location>
        <begin position="1"/>
        <end position="316"/>
    </location>
</feature>
<keyword evidence="7" id="KW-0539">Nucleus</keyword>
<evidence type="ECO:0000313" key="11">
    <source>
        <dbReference type="Proteomes" id="UP001152300"/>
    </source>
</evidence>
<keyword evidence="11" id="KW-1185">Reference proteome</keyword>
<evidence type="ECO:0000256" key="3">
    <source>
        <dbReference type="ARBA" id="ARBA00004496"/>
    </source>
</evidence>
<evidence type="ECO:0000256" key="1">
    <source>
        <dbReference type="ARBA" id="ARBA00002738"/>
    </source>
</evidence>
<comment type="subcellular location">
    <subcellularLocation>
        <location evidence="3">Cytoplasm</location>
    </subcellularLocation>
    <subcellularLocation>
        <location evidence="2">Nucleus</location>
    </subcellularLocation>
</comment>
<protein>
    <recommendedName>
        <fullName evidence="5">Restriction of telomere capping protein 4</fullName>
    </recommendedName>
</protein>
<evidence type="ECO:0000256" key="7">
    <source>
        <dbReference type="ARBA" id="ARBA00023242"/>
    </source>
</evidence>
<dbReference type="Proteomes" id="UP001152300">
    <property type="component" value="Unassembled WGS sequence"/>
</dbReference>
<feature type="compositionally biased region" description="Basic and acidic residues" evidence="8">
    <location>
        <begin position="178"/>
        <end position="189"/>
    </location>
</feature>
<evidence type="ECO:0000256" key="5">
    <source>
        <dbReference type="ARBA" id="ARBA00015162"/>
    </source>
</evidence>
<feature type="domain" description="Restriction of telomere capping protein 4 C-terminal" evidence="9">
    <location>
        <begin position="429"/>
        <end position="545"/>
    </location>
</feature>
<evidence type="ECO:0000256" key="8">
    <source>
        <dbReference type="SAM" id="MobiDB-lite"/>
    </source>
</evidence>
<keyword evidence="6" id="KW-0963">Cytoplasm</keyword>
<feature type="compositionally biased region" description="Polar residues" evidence="8">
    <location>
        <begin position="86"/>
        <end position="95"/>
    </location>
</feature>
<dbReference type="GO" id="GO:0005634">
    <property type="term" value="C:nucleus"/>
    <property type="evidence" value="ECO:0007669"/>
    <property type="project" value="UniProtKB-SubCell"/>
</dbReference>
<reference evidence="10" key="1">
    <citation type="submission" date="2022-11" db="EMBL/GenBank/DDBJ databases">
        <title>Genome Resource of Sclerotinia nivalis Strain SnTB1, a Plant Pathogen Isolated from American Ginseng.</title>
        <authorList>
            <person name="Fan S."/>
        </authorList>
    </citation>
    <scope>NUCLEOTIDE SEQUENCE</scope>
    <source>
        <strain evidence="10">SnTB1</strain>
    </source>
</reference>
<dbReference type="SMART" id="SM01312">
    <property type="entry name" value="RTC4"/>
    <property type="match status" value="1"/>
</dbReference>
<feature type="compositionally biased region" description="Polar residues" evidence="8">
    <location>
        <begin position="136"/>
        <end position="174"/>
    </location>
</feature>
<organism evidence="10 11">
    <name type="scientific">Sclerotinia nivalis</name>
    <dbReference type="NCBI Taxonomy" id="352851"/>
    <lineage>
        <taxon>Eukaryota</taxon>
        <taxon>Fungi</taxon>
        <taxon>Dikarya</taxon>
        <taxon>Ascomycota</taxon>
        <taxon>Pezizomycotina</taxon>
        <taxon>Leotiomycetes</taxon>
        <taxon>Helotiales</taxon>
        <taxon>Sclerotiniaceae</taxon>
        <taxon>Sclerotinia</taxon>
    </lineage>
</organism>
<dbReference type="PANTHER" id="PTHR41391">
    <property type="entry name" value="RESTRICTION OF TELOMERE CAPPING PROTEIN 4"/>
    <property type="match status" value="1"/>
</dbReference>
<dbReference type="GO" id="GO:0005737">
    <property type="term" value="C:cytoplasm"/>
    <property type="evidence" value="ECO:0007669"/>
    <property type="project" value="UniProtKB-SubCell"/>
</dbReference>
<evidence type="ECO:0000313" key="10">
    <source>
        <dbReference type="EMBL" id="KAJ8071566.1"/>
    </source>
</evidence>
<gene>
    <name evidence="10" type="ORF">OCU04_001889</name>
</gene>
<dbReference type="AlphaFoldDB" id="A0A9X0DPW7"/>
<feature type="compositionally biased region" description="Polar residues" evidence="8">
    <location>
        <begin position="305"/>
        <end position="316"/>
    </location>
</feature>